<name>A0ABR4AMM0_9LECA</name>
<feature type="chain" id="PRO_5045366687" evidence="1">
    <location>
        <begin position="21"/>
        <end position="359"/>
    </location>
</feature>
<dbReference type="EMBL" id="JBHFEH010000104">
    <property type="protein sequence ID" value="KAL2046736.1"/>
    <property type="molecule type" value="Genomic_DNA"/>
</dbReference>
<feature type="signal peptide" evidence="1">
    <location>
        <begin position="1"/>
        <end position="20"/>
    </location>
</feature>
<comment type="caution">
    <text evidence="2">The sequence shown here is derived from an EMBL/GenBank/DDBJ whole genome shotgun (WGS) entry which is preliminary data.</text>
</comment>
<proteinExistence type="predicted"/>
<organism evidence="2 3">
    <name type="scientific">Lepraria finkii</name>
    <dbReference type="NCBI Taxonomy" id="1340010"/>
    <lineage>
        <taxon>Eukaryota</taxon>
        <taxon>Fungi</taxon>
        <taxon>Dikarya</taxon>
        <taxon>Ascomycota</taxon>
        <taxon>Pezizomycotina</taxon>
        <taxon>Lecanoromycetes</taxon>
        <taxon>OSLEUM clade</taxon>
        <taxon>Lecanoromycetidae</taxon>
        <taxon>Lecanorales</taxon>
        <taxon>Lecanorineae</taxon>
        <taxon>Stereocaulaceae</taxon>
        <taxon>Lepraria</taxon>
    </lineage>
</organism>
<keyword evidence="3" id="KW-1185">Reference proteome</keyword>
<keyword evidence="1" id="KW-0732">Signal</keyword>
<sequence length="359" mass="38801">MHSRASLLAILLYFVVRVTCSYRQNCNTPKNAIEPPFSPSIIQEINTLSGAPSLVNTTQLIAGINATTLERFLANALNTNNSLPNPIAQTFPNLTTGTINATLVVLPIDYEVAKSIIPSQYGILRESIKNALPGFPEDKYPLVLSTQIDHDIQTSGFKTPDFTSAQFRFPFIDLLHDGYSTFSYIPAIFISNDPIAIAGSEAYDEGTIVATFDPPLDPYAAKPGGERGEVIFNVFTNGVSVLNTTFFLQEGRCGEVGNHPLSFYANVTNQPSFGCANSGCQLTCDNMIRLFYTNITSGAYHPVGVSGDVALAPSEVSTIPFFPGGAKFGGVQGVKLDMAFIENNYKDCGSLRGFQYIGI</sequence>
<evidence type="ECO:0000313" key="3">
    <source>
        <dbReference type="Proteomes" id="UP001590951"/>
    </source>
</evidence>
<protein>
    <submittedName>
        <fullName evidence="2">Uncharacterized protein</fullName>
    </submittedName>
</protein>
<evidence type="ECO:0000256" key="1">
    <source>
        <dbReference type="SAM" id="SignalP"/>
    </source>
</evidence>
<evidence type="ECO:0000313" key="2">
    <source>
        <dbReference type="EMBL" id="KAL2046736.1"/>
    </source>
</evidence>
<gene>
    <name evidence="2" type="ORF">ABVK25_011566</name>
</gene>
<accession>A0ABR4AMM0</accession>
<reference evidence="2 3" key="1">
    <citation type="submission" date="2024-09" db="EMBL/GenBank/DDBJ databases">
        <title>Rethinking Asexuality: The Enigmatic Case of Functional Sexual Genes in Lepraria (Stereocaulaceae).</title>
        <authorList>
            <person name="Doellman M."/>
            <person name="Sun Y."/>
            <person name="Barcenas-Pena A."/>
            <person name="Lumbsch H.T."/>
            <person name="Grewe F."/>
        </authorList>
    </citation>
    <scope>NUCLEOTIDE SEQUENCE [LARGE SCALE GENOMIC DNA]</scope>
    <source>
        <strain evidence="2 3">Grewe 0041</strain>
    </source>
</reference>
<dbReference type="Proteomes" id="UP001590951">
    <property type="component" value="Unassembled WGS sequence"/>
</dbReference>